<reference evidence="1" key="1">
    <citation type="submission" date="2020-10" db="EMBL/GenBank/DDBJ databases">
        <title>Chromosome-scale genome assembly of the Allis shad, Alosa alosa.</title>
        <authorList>
            <person name="Margot Z."/>
            <person name="Christophe K."/>
            <person name="Cabau C."/>
            <person name="Louis A."/>
            <person name="Berthelot C."/>
            <person name="Parey E."/>
            <person name="Roest Crollius H."/>
            <person name="Montfort J."/>
            <person name="Robinson-Rechavi M."/>
            <person name="Bucao C."/>
            <person name="Bouchez O."/>
            <person name="Gislard M."/>
            <person name="Lluch J."/>
            <person name="Milhes M."/>
            <person name="Lampietro C."/>
            <person name="Lopez Roques C."/>
            <person name="Donnadieu C."/>
            <person name="Braasch I."/>
            <person name="Desvignes T."/>
            <person name="Postlethwait J."/>
            <person name="Bobe J."/>
            <person name="Guiguen Y."/>
        </authorList>
    </citation>
    <scope>NUCLEOTIDE SEQUENCE</scope>
    <source>
        <strain evidence="1">M-15738</strain>
        <tissue evidence="1">Blood</tissue>
    </source>
</reference>
<gene>
    <name evidence="1" type="ORF">AALO_G00198800</name>
</gene>
<evidence type="ECO:0000313" key="1">
    <source>
        <dbReference type="EMBL" id="KAG5269148.1"/>
    </source>
</evidence>
<keyword evidence="2" id="KW-1185">Reference proteome</keyword>
<comment type="caution">
    <text evidence="1">The sequence shown here is derived from an EMBL/GenBank/DDBJ whole genome shotgun (WGS) entry which is preliminary data.</text>
</comment>
<dbReference type="Proteomes" id="UP000823561">
    <property type="component" value="Chromosome 15"/>
</dbReference>
<dbReference type="EMBL" id="JADWDJ010000015">
    <property type="protein sequence ID" value="KAG5269148.1"/>
    <property type="molecule type" value="Genomic_DNA"/>
</dbReference>
<name>A0AAV6G1Z0_9TELE</name>
<protein>
    <submittedName>
        <fullName evidence="1">Uncharacterized protein</fullName>
    </submittedName>
</protein>
<organism evidence="1 2">
    <name type="scientific">Alosa alosa</name>
    <name type="common">allis shad</name>
    <dbReference type="NCBI Taxonomy" id="278164"/>
    <lineage>
        <taxon>Eukaryota</taxon>
        <taxon>Metazoa</taxon>
        <taxon>Chordata</taxon>
        <taxon>Craniata</taxon>
        <taxon>Vertebrata</taxon>
        <taxon>Euteleostomi</taxon>
        <taxon>Actinopterygii</taxon>
        <taxon>Neopterygii</taxon>
        <taxon>Teleostei</taxon>
        <taxon>Clupei</taxon>
        <taxon>Clupeiformes</taxon>
        <taxon>Clupeoidei</taxon>
        <taxon>Clupeidae</taxon>
        <taxon>Alosa</taxon>
    </lineage>
</organism>
<proteinExistence type="predicted"/>
<evidence type="ECO:0000313" key="2">
    <source>
        <dbReference type="Proteomes" id="UP000823561"/>
    </source>
</evidence>
<accession>A0AAV6G1Z0</accession>
<dbReference type="AlphaFoldDB" id="A0AAV6G1Z0"/>
<sequence length="103" mass="12066">MLKTNSRRRESHRAFLKLDTIEQSMGKGKIHHRTKLNPMKSLPNTQLYTTFELFSLKFSTCITLCNIKCNIKYQACEETTYKYKGLAERPYLFGDNLDRLILG</sequence>